<dbReference type="EMBL" id="BAAAOB010000003">
    <property type="protein sequence ID" value="GAA1795383.1"/>
    <property type="molecule type" value="Genomic_DNA"/>
</dbReference>
<keyword evidence="1" id="KW-0175">Coiled coil</keyword>
<proteinExistence type="predicted"/>
<keyword evidence="5" id="KW-1185">Reference proteome</keyword>
<evidence type="ECO:0000256" key="1">
    <source>
        <dbReference type="SAM" id="Coils"/>
    </source>
</evidence>
<reference evidence="4 5" key="1">
    <citation type="journal article" date="2019" name="Int. J. Syst. Evol. Microbiol.">
        <title>The Global Catalogue of Microorganisms (GCM) 10K type strain sequencing project: providing services to taxonomists for standard genome sequencing and annotation.</title>
        <authorList>
            <consortium name="The Broad Institute Genomics Platform"/>
            <consortium name="The Broad Institute Genome Sequencing Center for Infectious Disease"/>
            <person name="Wu L."/>
            <person name="Ma J."/>
        </authorList>
    </citation>
    <scope>NUCLEOTIDE SEQUENCE [LARGE SCALE GENOMIC DNA]</scope>
    <source>
        <strain evidence="4 5">JCM 14736</strain>
    </source>
</reference>
<protein>
    <recommendedName>
        <fullName evidence="3">HNH nuclease domain-containing protein</fullName>
    </recommendedName>
</protein>
<sequence length="472" mass="50575">MSIPFPADSEQHRLLSEVVRELEEVEGRLRGLDARKAELLAEADRIARAEQERLFGISGTAEMAHRTVAAEVGFALGIADRSAERLIEHAATLCSQYPAAHGALADGRIALAHTSAIVEAGRAIDTETLAVDPDARVKYAAAALAYAEQQTPNRTRRQAKALAARYAERSFEQRCARAQVERRVWVSELDDGLAELHAVLSAPIAHALFDRLTRQARHVQGKENPGERRLLGQIRADLLGDLLLNGTPANERGAIELGAVKARVQVTVPVLSLLSSRAHSADPLPADAAVGRAAPASEGEPAAAAGLVGAAILAGYGPIDGTSARMLASLSAGLDRIACDPQTGAVLGVDRYRPSEEMRRFLSARDQRCRFPGCNIVPHRADQDHTIDAARGGPTTVANLSVLCRRHHMMKHHAGIGMVQWPGGEIEWTSRLGRRRREKAPALLGRVEAATHGAAPVCPEDASEPGEPRRAA</sequence>
<dbReference type="Proteomes" id="UP001500851">
    <property type="component" value="Unassembled WGS sequence"/>
</dbReference>
<dbReference type="Gene3D" id="1.10.30.50">
    <property type="match status" value="1"/>
</dbReference>
<feature type="coiled-coil region" evidence="1">
    <location>
        <begin position="15"/>
        <end position="52"/>
    </location>
</feature>
<organism evidence="4 5">
    <name type="scientific">Leucobacter iarius</name>
    <dbReference type="NCBI Taxonomy" id="333963"/>
    <lineage>
        <taxon>Bacteria</taxon>
        <taxon>Bacillati</taxon>
        <taxon>Actinomycetota</taxon>
        <taxon>Actinomycetes</taxon>
        <taxon>Micrococcales</taxon>
        <taxon>Microbacteriaceae</taxon>
        <taxon>Leucobacter</taxon>
    </lineage>
</organism>
<feature type="region of interest" description="Disordered" evidence="2">
    <location>
        <begin position="451"/>
        <end position="472"/>
    </location>
</feature>
<name>A0ABN2LP10_9MICO</name>
<accession>A0ABN2LP10</accession>
<gene>
    <name evidence="4" type="ORF">GCM10009768_25570</name>
</gene>
<dbReference type="SMART" id="SM00507">
    <property type="entry name" value="HNHc"/>
    <property type="match status" value="1"/>
</dbReference>
<evidence type="ECO:0000313" key="5">
    <source>
        <dbReference type="Proteomes" id="UP001500851"/>
    </source>
</evidence>
<evidence type="ECO:0000313" key="4">
    <source>
        <dbReference type="EMBL" id="GAA1795383.1"/>
    </source>
</evidence>
<dbReference type="Pfam" id="PF02720">
    <property type="entry name" value="DUF222"/>
    <property type="match status" value="1"/>
</dbReference>
<dbReference type="InterPro" id="IPR003870">
    <property type="entry name" value="DUF222"/>
</dbReference>
<dbReference type="InterPro" id="IPR003615">
    <property type="entry name" value="HNH_nuc"/>
</dbReference>
<evidence type="ECO:0000259" key="3">
    <source>
        <dbReference type="SMART" id="SM00507"/>
    </source>
</evidence>
<feature type="domain" description="HNH nuclease" evidence="3">
    <location>
        <begin position="357"/>
        <end position="409"/>
    </location>
</feature>
<comment type="caution">
    <text evidence="4">The sequence shown here is derived from an EMBL/GenBank/DDBJ whole genome shotgun (WGS) entry which is preliminary data.</text>
</comment>
<dbReference type="CDD" id="cd00085">
    <property type="entry name" value="HNHc"/>
    <property type="match status" value="1"/>
</dbReference>
<evidence type="ECO:0000256" key="2">
    <source>
        <dbReference type="SAM" id="MobiDB-lite"/>
    </source>
</evidence>
<dbReference type="RefSeq" id="WP_344032782.1">
    <property type="nucleotide sequence ID" value="NZ_BAAAOB010000003.1"/>
</dbReference>